<dbReference type="STRING" id="38300.SPRI_0620"/>
<proteinExistence type="predicted"/>
<reference evidence="1 2" key="1">
    <citation type="submission" date="2015-08" db="EMBL/GenBank/DDBJ databases">
        <title>Genome sequence of the pristinamycin over-producing bacterium Streptomyces pristinaespiralis HCCB10218.</title>
        <authorList>
            <person name="Tian J."/>
            <person name="Yang J."/>
            <person name="Li L."/>
            <person name="Ruan L."/>
            <person name="Wei W."/>
            <person name="Zheng G."/>
            <person name="Wei Z."/>
            <person name="Yang S."/>
            <person name="Ge M."/>
            <person name="Jiang W."/>
            <person name="Lu Y."/>
        </authorList>
    </citation>
    <scope>NUCLEOTIDE SEQUENCE [LARGE SCALE GENOMIC DNA]</scope>
    <source>
        <strain evidence="1 2">HCCB 10218</strain>
    </source>
</reference>
<dbReference type="GeneID" id="97238298"/>
<accession>A0A0M4D6X8</accession>
<dbReference type="PATRIC" id="fig|38300.4.peg.663"/>
<evidence type="ECO:0000313" key="2">
    <source>
        <dbReference type="Proteomes" id="UP000060513"/>
    </source>
</evidence>
<dbReference type="Proteomes" id="UP000060513">
    <property type="component" value="Chromosome"/>
</dbReference>
<dbReference type="OrthoDB" id="4317095at2"/>
<evidence type="ECO:0000313" key="1">
    <source>
        <dbReference type="EMBL" id="ALC18926.1"/>
    </source>
</evidence>
<dbReference type="RefSeq" id="WP_005308135.1">
    <property type="nucleotide sequence ID" value="NZ_CP011340.1"/>
</dbReference>
<dbReference type="KEGG" id="spri:SPRI_0620"/>
<sequence length="162" mass="18706">MSARRMLGHTCQNYGRPRAYSLHPWRERYAGLSEYRQRRGWGHSLGRYEYGKGWCCPVCGDEWSLWVGLGGLLRWWSPARDQESGKRSNSGPDASWWSYGYRAEAEAAGTRCAHTRLKEIKAIRRASAFRNDVLLHRCRRCGRVVRWEAIGEQGHIPPADVL</sequence>
<dbReference type="EMBL" id="CP011340">
    <property type="protein sequence ID" value="ALC18926.1"/>
    <property type="molecule type" value="Genomic_DNA"/>
</dbReference>
<organism evidence="1">
    <name type="scientific">Streptomyces pristinaespiralis</name>
    <dbReference type="NCBI Taxonomy" id="38300"/>
    <lineage>
        <taxon>Bacteria</taxon>
        <taxon>Bacillati</taxon>
        <taxon>Actinomycetota</taxon>
        <taxon>Actinomycetes</taxon>
        <taxon>Kitasatosporales</taxon>
        <taxon>Streptomycetaceae</taxon>
        <taxon>Streptomyces</taxon>
    </lineage>
</organism>
<gene>
    <name evidence="1" type="ORF">SPRI_0620</name>
</gene>
<name>A0A0M4D6X8_STRPR</name>
<dbReference type="AlphaFoldDB" id="A0A0M4D6X8"/>
<protein>
    <submittedName>
        <fullName evidence="1">Uncharacterized protein</fullName>
    </submittedName>
</protein>